<sequence>MLEDTLKDKHIQYERLKNNHSSPLISTSSIKTCSSEKKLSLYHEQRQRIIDSDWGRYALDLNLWEDNKSPVVQIRSSEVSLKDRECCGFLSDRLIGIGLSFLKRSPENGLYILSKCVLNNRSITCIFYFRHLRYLNLSYNFIEHIENLDGLNIKELNLEGNCITSFKSAIPGHGISILPKLRIILLGYNRLSTLEFFKDAYSLRFIDLKFNKIADLLEILNLKGSIFKVDFRGNTCTKWPNYRNVLISFVPSLRIIDNIEVSVTEKVTSTILFASPLDLIVVRKVANLMLLEHLNISKIDAHVQPYDEISPPLIILTGPSALKKMALALHVARTIPDKIRYCRWYTTKEMYEDEVERNAYILVNREKFNDMARRGEFLVILDLLGNSYGFHVNQISLLISEHKIGLTHMNLYAVTEISKRYPNVKAILVLTQNVDLHRNWIREKFGVYTWIKDSVENLLAVKIGKHHEEMETASCILNFIQEILDEIIYRLELSIYGISQEKEPTTTDIILEKTIPKSFVLRKSEDQQMISHEEKVEMLKNIYIELIIKNRELYLDYHESHPGFFILVLFMDDYMKAFTSLIDFIHESYTNLPYRKPIFLSEVQHFRNTTILIMLEHIVNEIRENLSISKRQCRKILKL</sequence>
<dbReference type="InterPro" id="IPR008144">
    <property type="entry name" value="Guanylate_kin-like_dom"/>
</dbReference>
<dbReference type="GO" id="GO:0005829">
    <property type="term" value="C:cytosol"/>
    <property type="evidence" value="ECO:0007669"/>
    <property type="project" value="TreeGrafter"/>
</dbReference>
<organism evidence="3 4">
    <name type="scientific">Pogonomyrmex barbatus</name>
    <name type="common">red harvester ant</name>
    <dbReference type="NCBI Taxonomy" id="144034"/>
    <lineage>
        <taxon>Eukaryota</taxon>
        <taxon>Metazoa</taxon>
        <taxon>Ecdysozoa</taxon>
        <taxon>Arthropoda</taxon>
        <taxon>Hexapoda</taxon>
        <taxon>Insecta</taxon>
        <taxon>Pterygota</taxon>
        <taxon>Neoptera</taxon>
        <taxon>Endopterygota</taxon>
        <taxon>Hymenoptera</taxon>
        <taxon>Apocrita</taxon>
        <taxon>Aculeata</taxon>
        <taxon>Formicoidea</taxon>
        <taxon>Formicidae</taxon>
        <taxon>Myrmicinae</taxon>
        <taxon>Pogonomyrmex</taxon>
    </lineage>
</organism>
<dbReference type="AlphaFoldDB" id="A0A6I9XMP7"/>
<dbReference type="OrthoDB" id="6334211at2759"/>
<evidence type="ECO:0000256" key="1">
    <source>
        <dbReference type="ARBA" id="ARBA00022679"/>
    </source>
</evidence>
<dbReference type="PROSITE" id="PS51450">
    <property type="entry name" value="LRR"/>
    <property type="match status" value="2"/>
</dbReference>
<evidence type="ECO:0000313" key="4">
    <source>
        <dbReference type="RefSeq" id="XP_011647302.1"/>
    </source>
</evidence>
<dbReference type="PANTHER" id="PTHR23117">
    <property type="entry name" value="GUANYLATE KINASE-RELATED"/>
    <property type="match status" value="1"/>
</dbReference>
<keyword evidence="3" id="KW-1185">Reference proteome</keyword>
<proteinExistence type="predicted"/>
<protein>
    <submittedName>
        <fullName evidence="4">Uncharacterized protein LOC105433611</fullName>
    </submittedName>
</protein>
<dbReference type="InterPro" id="IPR027417">
    <property type="entry name" value="P-loop_NTPase"/>
</dbReference>
<dbReference type="SUPFAM" id="SSF52540">
    <property type="entry name" value="P-loop containing nucleoside triphosphate hydrolases"/>
    <property type="match status" value="1"/>
</dbReference>
<dbReference type="Pfam" id="PF00625">
    <property type="entry name" value="Guanylate_kin"/>
    <property type="match status" value="1"/>
</dbReference>
<evidence type="ECO:0000313" key="3">
    <source>
        <dbReference type="Proteomes" id="UP000504615"/>
    </source>
</evidence>
<dbReference type="GeneID" id="105433611"/>
<dbReference type="Gene3D" id="3.40.50.300">
    <property type="entry name" value="P-loop containing nucleotide triphosphate hydrolases"/>
    <property type="match status" value="1"/>
</dbReference>
<feature type="domain" description="Guanylate kinase-like" evidence="2">
    <location>
        <begin position="311"/>
        <end position="496"/>
    </location>
</feature>
<dbReference type="Gene3D" id="3.80.10.10">
    <property type="entry name" value="Ribonuclease Inhibitor"/>
    <property type="match status" value="1"/>
</dbReference>
<evidence type="ECO:0000259" key="2">
    <source>
        <dbReference type="PROSITE" id="PS50052"/>
    </source>
</evidence>
<name>A0A6I9XMP7_9HYME</name>
<keyword evidence="1" id="KW-0808">Transferase</keyword>
<dbReference type="SUPFAM" id="SSF52075">
    <property type="entry name" value="Outer arm dynein light chain 1"/>
    <property type="match status" value="1"/>
</dbReference>
<dbReference type="InterPro" id="IPR032675">
    <property type="entry name" value="LRR_dom_sf"/>
</dbReference>
<dbReference type="InterPro" id="IPR008145">
    <property type="entry name" value="GK/Ca_channel_bsu"/>
</dbReference>
<dbReference type="PANTHER" id="PTHR23117:SF18">
    <property type="entry name" value="LEUCINE-RICH REPEAT AND GUANYLATE KINASE DOMAIN-CONTAINING PROTEIN"/>
    <property type="match status" value="1"/>
</dbReference>
<dbReference type="InterPro" id="IPR001611">
    <property type="entry name" value="Leu-rich_rpt"/>
</dbReference>
<dbReference type="RefSeq" id="XP_011647302.1">
    <property type="nucleotide sequence ID" value="XM_011649000.1"/>
</dbReference>
<dbReference type="GO" id="GO:0004385">
    <property type="term" value="F:GMP kinase activity"/>
    <property type="evidence" value="ECO:0007669"/>
    <property type="project" value="TreeGrafter"/>
</dbReference>
<gene>
    <name evidence="4" type="primary">LOC105433611</name>
</gene>
<accession>A0A6I9XMP7</accession>
<reference evidence="4" key="1">
    <citation type="submission" date="2025-08" db="UniProtKB">
        <authorList>
            <consortium name="RefSeq"/>
        </authorList>
    </citation>
    <scope>IDENTIFICATION</scope>
</reference>
<dbReference type="KEGG" id="pbar:105433611"/>
<dbReference type="PROSITE" id="PS50052">
    <property type="entry name" value="GUANYLATE_KINASE_2"/>
    <property type="match status" value="1"/>
</dbReference>
<dbReference type="Proteomes" id="UP000504615">
    <property type="component" value="Unplaced"/>
</dbReference>